<dbReference type="KEGG" id="rml:FF011L_54850"/>
<name>A0A517MP59_9BACT</name>
<reference evidence="2 3" key="1">
    <citation type="submission" date="2019-02" db="EMBL/GenBank/DDBJ databases">
        <title>Deep-cultivation of Planctomycetes and their phenomic and genomic characterization uncovers novel biology.</title>
        <authorList>
            <person name="Wiegand S."/>
            <person name="Jogler M."/>
            <person name="Boedeker C."/>
            <person name="Pinto D."/>
            <person name="Vollmers J."/>
            <person name="Rivas-Marin E."/>
            <person name="Kohn T."/>
            <person name="Peeters S.H."/>
            <person name="Heuer A."/>
            <person name="Rast P."/>
            <person name="Oberbeckmann S."/>
            <person name="Bunk B."/>
            <person name="Jeske O."/>
            <person name="Meyerdierks A."/>
            <person name="Storesund J.E."/>
            <person name="Kallscheuer N."/>
            <person name="Luecker S."/>
            <person name="Lage O.M."/>
            <person name="Pohl T."/>
            <person name="Merkel B.J."/>
            <person name="Hornburger P."/>
            <person name="Mueller R.-W."/>
            <person name="Bruemmer F."/>
            <person name="Labrenz M."/>
            <person name="Spormann A.M."/>
            <person name="Op den Camp H."/>
            <person name="Overmann J."/>
            <person name="Amann R."/>
            <person name="Jetten M.S.M."/>
            <person name="Mascher T."/>
            <person name="Medema M.H."/>
            <person name="Devos D.P."/>
            <person name="Kaster A.-K."/>
            <person name="Ovreas L."/>
            <person name="Rohde M."/>
            <person name="Galperin M.Y."/>
            <person name="Jogler C."/>
        </authorList>
    </citation>
    <scope>NUCLEOTIDE SEQUENCE [LARGE SCALE GENOMIC DNA]</scope>
    <source>
        <strain evidence="2 3">FF011L</strain>
    </source>
</reference>
<evidence type="ECO:0000313" key="2">
    <source>
        <dbReference type="EMBL" id="QDS96673.1"/>
    </source>
</evidence>
<evidence type="ECO:0000256" key="1">
    <source>
        <dbReference type="SAM" id="Phobius"/>
    </source>
</evidence>
<accession>A0A517MP59</accession>
<dbReference type="EMBL" id="CP036262">
    <property type="protein sequence ID" value="QDS96673.1"/>
    <property type="molecule type" value="Genomic_DNA"/>
</dbReference>
<feature type="transmembrane region" description="Helical" evidence="1">
    <location>
        <begin position="25"/>
        <end position="46"/>
    </location>
</feature>
<sequence length="68" mass="7627">MMYRIMRWNPKQIVQGLLRGVTNHLVVMLASLAVVSTWVCIAYRAARERGSSGERRGVPVPGGVDWMV</sequence>
<protein>
    <submittedName>
        <fullName evidence="2">Uncharacterized protein</fullName>
    </submittedName>
</protein>
<dbReference type="RefSeq" id="WP_218932894.1">
    <property type="nucleotide sequence ID" value="NZ_CP036262.1"/>
</dbReference>
<gene>
    <name evidence="2" type="ORF">FF011L_54850</name>
</gene>
<evidence type="ECO:0000313" key="3">
    <source>
        <dbReference type="Proteomes" id="UP000320672"/>
    </source>
</evidence>
<keyword evidence="1" id="KW-0472">Membrane</keyword>
<proteinExistence type="predicted"/>
<organism evidence="2 3">
    <name type="scientific">Roseimaritima multifibrata</name>
    <dbReference type="NCBI Taxonomy" id="1930274"/>
    <lineage>
        <taxon>Bacteria</taxon>
        <taxon>Pseudomonadati</taxon>
        <taxon>Planctomycetota</taxon>
        <taxon>Planctomycetia</taxon>
        <taxon>Pirellulales</taxon>
        <taxon>Pirellulaceae</taxon>
        <taxon>Roseimaritima</taxon>
    </lineage>
</organism>
<keyword evidence="1" id="KW-0812">Transmembrane</keyword>
<keyword evidence="1" id="KW-1133">Transmembrane helix</keyword>
<dbReference type="Proteomes" id="UP000320672">
    <property type="component" value="Chromosome"/>
</dbReference>
<dbReference type="AlphaFoldDB" id="A0A517MP59"/>
<keyword evidence="3" id="KW-1185">Reference proteome</keyword>